<dbReference type="AlphaFoldDB" id="A0A0V8RSV3"/>
<dbReference type="Gene3D" id="3.20.20.70">
    <property type="entry name" value="Aldolase class I"/>
    <property type="match status" value="1"/>
</dbReference>
<dbReference type="Proteomes" id="UP000054686">
    <property type="component" value="Unassembled WGS sequence"/>
</dbReference>
<evidence type="ECO:0000256" key="3">
    <source>
        <dbReference type="ARBA" id="ARBA00023239"/>
    </source>
</evidence>
<comment type="function">
    <text evidence="5">Involved in the third step of the chorismate pathway, which leads to the biosynthesis of aromatic amino acids. Catalyzes the cis-dehydration of 3-dehydroquinate (DHQ) and introduces the first double bond of the aromatic ring to yield 3-dehydroshikimate.</text>
</comment>
<evidence type="ECO:0000256" key="1">
    <source>
        <dbReference type="ARBA" id="ARBA00001864"/>
    </source>
</evidence>
<organism evidence="6 7">
    <name type="scientific">Schaalia odontolytica</name>
    <dbReference type="NCBI Taxonomy" id="1660"/>
    <lineage>
        <taxon>Bacteria</taxon>
        <taxon>Bacillati</taxon>
        <taxon>Actinomycetota</taxon>
        <taxon>Actinomycetes</taxon>
        <taxon>Actinomycetales</taxon>
        <taxon>Actinomycetaceae</taxon>
        <taxon>Schaalia</taxon>
    </lineage>
</organism>
<dbReference type="NCBIfam" id="TIGR01093">
    <property type="entry name" value="aroD"/>
    <property type="match status" value="1"/>
</dbReference>
<feature type="binding site" evidence="5">
    <location>
        <position position="231"/>
    </location>
    <ligand>
        <name>3-dehydroquinate</name>
        <dbReference type="ChEBI" id="CHEBI:32364"/>
    </ligand>
</feature>
<comment type="subunit">
    <text evidence="5">Homodimer.</text>
</comment>
<dbReference type="HAMAP" id="MF_00214">
    <property type="entry name" value="AroD"/>
    <property type="match status" value="1"/>
</dbReference>
<dbReference type="PANTHER" id="PTHR43699">
    <property type="entry name" value="3-DEHYDROQUINATE DEHYDRATASE"/>
    <property type="match status" value="1"/>
</dbReference>
<dbReference type="GO" id="GO:0046279">
    <property type="term" value="P:3,4-dihydroxybenzoate biosynthetic process"/>
    <property type="evidence" value="ECO:0007669"/>
    <property type="project" value="UniProtKB-ARBA"/>
</dbReference>
<evidence type="ECO:0000256" key="5">
    <source>
        <dbReference type="HAMAP-Rule" id="MF_00214"/>
    </source>
</evidence>
<dbReference type="InterPro" id="IPR050146">
    <property type="entry name" value="Type-I_3-dehydroquinase"/>
</dbReference>
<comment type="caution">
    <text evidence="6">The sequence shown here is derived from an EMBL/GenBank/DDBJ whole genome shotgun (WGS) entry which is preliminary data.</text>
</comment>
<keyword evidence="2 5" id="KW-0057">Aromatic amino acid biosynthesis</keyword>
<feature type="binding site" evidence="5">
    <location>
        <position position="252"/>
    </location>
    <ligand>
        <name>3-dehydroquinate</name>
        <dbReference type="ChEBI" id="CHEBI:32364"/>
    </ligand>
</feature>
<comment type="caution">
    <text evidence="5">Lacks conserved residue(s) required for the propagation of feature annotation.</text>
</comment>
<sequence length="274" mass="28393">MPHPSAPDPDPAPGLVTIGRAAKKATLGGRTQVIVPVSGDAAALSGQVEALASCRADIVEWRVDAFLSSLVGSHFVAASDVEEDLVRMARYVADSSPLPVLATIRTSVEGGQAYLDDEEYCALVRRLASFAGGVDVEISRDGSSALIEEAHEAGTIVVSSFHDFEGTPGDEQLAEVLAAMNYAGADVLKFACMANSATDAARVLAAQAWAREAYDRPVIGISMGEHGAPTRLVGSALGSAATFATLPGWQGSAPGQFTVEQVRTVLDIVEGPEA</sequence>
<keyword evidence="5" id="KW-0028">Amino-acid biosynthesis</keyword>
<dbReference type="FunFam" id="3.20.20.70:FF:000047">
    <property type="entry name" value="3-dehydroquinate dehydratase"/>
    <property type="match status" value="1"/>
</dbReference>
<dbReference type="CDD" id="cd00502">
    <property type="entry name" value="DHQase_I"/>
    <property type="match status" value="1"/>
</dbReference>
<gene>
    <name evidence="5" type="primary">aroD</name>
    <name evidence="6" type="ORF">APY09_06085</name>
</gene>
<reference evidence="6 7" key="1">
    <citation type="submission" date="2015-10" db="EMBL/GenBank/DDBJ databases">
        <title>Draft Genome of Actinomyces odontolyticus subsp. actinosynbacter strain XH001.</title>
        <authorList>
            <person name="Mclean J.S."/>
            <person name="He X."/>
        </authorList>
    </citation>
    <scope>NUCLEOTIDE SEQUENCE [LARGE SCALE GENOMIC DNA]</scope>
    <source>
        <strain evidence="6 7">XH001</strain>
    </source>
</reference>
<name>A0A0V8RSV3_9ACTO</name>
<evidence type="ECO:0000256" key="4">
    <source>
        <dbReference type="ARBA" id="ARBA00023270"/>
    </source>
</evidence>
<evidence type="ECO:0000256" key="2">
    <source>
        <dbReference type="ARBA" id="ARBA00023141"/>
    </source>
</evidence>
<dbReference type="InterPro" id="IPR013785">
    <property type="entry name" value="Aldolase_TIM"/>
</dbReference>
<dbReference type="OrthoDB" id="9813659at2"/>
<dbReference type="GO" id="GO:0003855">
    <property type="term" value="F:3-dehydroquinate dehydratase activity"/>
    <property type="evidence" value="ECO:0007669"/>
    <property type="project" value="UniProtKB-UniRule"/>
</dbReference>
<dbReference type="EMBL" id="LLVT01000002">
    <property type="protein sequence ID" value="KSW11037.1"/>
    <property type="molecule type" value="Genomic_DNA"/>
</dbReference>
<keyword evidence="4 5" id="KW-0704">Schiff base</keyword>
<dbReference type="RefSeq" id="WP_060566741.1">
    <property type="nucleotide sequence ID" value="NZ_CP040006.1"/>
</dbReference>
<dbReference type="GO" id="GO:0009423">
    <property type="term" value="P:chorismate biosynthetic process"/>
    <property type="evidence" value="ECO:0007669"/>
    <property type="project" value="UniProtKB-UniRule"/>
</dbReference>
<dbReference type="InterPro" id="IPR001381">
    <property type="entry name" value="DHquinase_I"/>
</dbReference>
<dbReference type="UniPathway" id="UPA00053">
    <property type="reaction ID" value="UER00086"/>
</dbReference>
<proteinExistence type="inferred from homology"/>
<protein>
    <recommendedName>
        <fullName evidence="5">3-dehydroquinate dehydratase</fullName>
        <shortName evidence="5">3-dehydroquinase</shortName>
        <ecNumber evidence="5">4.2.1.10</ecNumber>
    </recommendedName>
    <alternativeName>
        <fullName evidence="5">Type I DHQase</fullName>
    </alternativeName>
    <alternativeName>
        <fullName evidence="5">Type I dehydroquinase</fullName>
        <shortName evidence="5">DHQ1</shortName>
    </alternativeName>
</protein>
<accession>A0A0V8RSV3</accession>
<keyword evidence="3 5" id="KW-0456">Lyase</keyword>
<comment type="pathway">
    <text evidence="5">Metabolic intermediate biosynthesis; chorismate biosynthesis; chorismate from D-erythrose 4-phosphate and phosphoenolpyruvate: step 3/7.</text>
</comment>
<feature type="binding site" evidence="5">
    <location>
        <begin position="60"/>
        <end position="62"/>
    </location>
    <ligand>
        <name>3-dehydroquinate</name>
        <dbReference type="ChEBI" id="CHEBI:32364"/>
    </ligand>
</feature>
<feature type="active site" description="Proton donor/acceptor" evidence="5">
    <location>
        <position position="162"/>
    </location>
</feature>
<evidence type="ECO:0000313" key="7">
    <source>
        <dbReference type="Proteomes" id="UP000054686"/>
    </source>
</evidence>
<dbReference type="GO" id="GO:0008652">
    <property type="term" value="P:amino acid biosynthetic process"/>
    <property type="evidence" value="ECO:0007669"/>
    <property type="project" value="UniProtKB-KW"/>
</dbReference>
<dbReference type="PANTHER" id="PTHR43699:SF1">
    <property type="entry name" value="3-DEHYDROQUINATE DEHYDRATASE"/>
    <property type="match status" value="1"/>
</dbReference>
<feature type="binding site" evidence="5">
    <location>
        <position position="105"/>
    </location>
    <ligand>
        <name>3-dehydroquinate</name>
        <dbReference type="ChEBI" id="CHEBI:32364"/>
    </ligand>
</feature>
<comment type="similarity">
    <text evidence="5">Belongs to the type-I 3-dehydroquinase family.</text>
</comment>
<feature type="active site" description="Schiff-base intermediate with substrate" evidence="5">
    <location>
        <position position="189"/>
    </location>
</feature>
<dbReference type="EC" id="4.2.1.10" evidence="5"/>
<feature type="binding site" evidence="5">
    <location>
        <position position="256"/>
    </location>
    <ligand>
        <name>3-dehydroquinate</name>
        <dbReference type="ChEBI" id="CHEBI:32364"/>
    </ligand>
</feature>
<comment type="catalytic activity">
    <reaction evidence="1 5">
        <text>3-dehydroquinate = 3-dehydroshikimate + H2O</text>
        <dbReference type="Rhea" id="RHEA:21096"/>
        <dbReference type="ChEBI" id="CHEBI:15377"/>
        <dbReference type="ChEBI" id="CHEBI:16630"/>
        <dbReference type="ChEBI" id="CHEBI:32364"/>
        <dbReference type="EC" id="4.2.1.10"/>
    </reaction>
</comment>
<dbReference type="GO" id="GO:0009073">
    <property type="term" value="P:aromatic amino acid family biosynthetic process"/>
    <property type="evidence" value="ECO:0007669"/>
    <property type="project" value="UniProtKB-KW"/>
</dbReference>
<dbReference type="Pfam" id="PF01487">
    <property type="entry name" value="DHquinase_I"/>
    <property type="match status" value="1"/>
</dbReference>
<dbReference type="SUPFAM" id="SSF51569">
    <property type="entry name" value="Aldolase"/>
    <property type="match status" value="1"/>
</dbReference>
<evidence type="ECO:0000313" key="6">
    <source>
        <dbReference type="EMBL" id="KSW11037.1"/>
    </source>
</evidence>